<dbReference type="InterPro" id="IPR014914">
    <property type="entry name" value="RES_dom"/>
</dbReference>
<dbReference type="OrthoDB" id="648213at2"/>
<evidence type="ECO:0000259" key="1">
    <source>
        <dbReference type="SMART" id="SM00953"/>
    </source>
</evidence>
<accession>A0A417YSC9</accession>
<organism evidence="2 3">
    <name type="scientific">Neobacillus notoginsengisoli</name>
    <dbReference type="NCBI Taxonomy" id="1578198"/>
    <lineage>
        <taxon>Bacteria</taxon>
        <taxon>Bacillati</taxon>
        <taxon>Bacillota</taxon>
        <taxon>Bacilli</taxon>
        <taxon>Bacillales</taxon>
        <taxon>Bacillaceae</taxon>
        <taxon>Neobacillus</taxon>
    </lineage>
</organism>
<dbReference type="AlphaFoldDB" id="A0A417YSC9"/>
<sequence>MICCEKCFKDAEIKAIIRGIGVDGNCEVCNKTNVYIYDTDNNKELIEHFNGLLEIYTPSDSYPADFPREKANLLKDELRDRWDVFTIDKEKVYTLMKNICSEKYSEIPGLFHSPIGITTLYQTSYLEENSLIKTFKWENFVKEIKTVNRFHTNLINKKILEMFCEYATTSYRKGHVFYRGRISSSKGYSIKEMGAPPPGKASDGRANPLGISCLYLANDIETTFHEVRASVYDYVTIGKFELIEDIEVVDFIALDRISPFSTIDIELHAVNKEHLRKISNEIAKPLRRGDSSLDYLPTQYIAEFVKSIGHKGIRFKSTRNEKGFNLAVFNQDLFKCTDVEVYDVKSIIYDYDSVDD</sequence>
<keyword evidence="3" id="KW-1185">Reference proteome</keyword>
<feature type="domain" description="RES" evidence="1">
    <location>
        <begin position="189"/>
        <end position="340"/>
    </location>
</feature>
<name>A0A417YSC9_9BACI</name>
<dbReference type="Proteomes" id="UP000284416">
    <property type="component" value="Unassembled WGS sequence"/>
</dbReference>
<comment type="caution">
    <text evidence="2">The sequence shown here is derived from an EMBL/GenBank/DDBJ whole genome shotgun (WGS) entry which is preliminary data.</text>
</comment>
<dbReference type="RefSeq" id="WP_118921935.1">
    <property type="nucleotide sequence ID" value="NZ_QWEG01000009.1"/>
</dbReference>
<dbReference type="Pfam" id="PF08808">
    <property type="entry name" value="RES"/>
    <property type="match status" value="1"/>
</dbReference>
<proteinExistence type="predicted"/>
<dbReference type="EMBL" id="QWEG01000009">
    <property type="protein sequence ID" value="RHW38155.1"/>
    <property type="molecule type" value="Genomic_DNA"/>
</dbReference>
<evidence type="ECO:0000313" key="2">
    <source>
        <dbReference type="EMBL" id="RHW38155.1"/>
    </source>
</evidence>
<gene>
    <name evidence="2" type="ORF">D1B31_15390</name>
</gene>
<reference evidence="2 3" key="1">
    <citation type="journal article" date="2017" name="Int. J. Syst. Evol. Microbiol.">
        <title>Bacillus notoginsengisoli sp. nov., a novel bacterium isolated from the rhizosphere of Panax notoginseng.</title>
        <authorList>
            <person name="Zhang M.Y."/>
            <person name="Cheng J."/>
            <person name="Cai Y."/>
            <person name="Zhang T.Y."/>
            <person name="Wu Y.Y."/>
            <person name="Manikprabhu D."/>
            <person name="Li W.J."/>
            <person name="Zhang Y.X."/>
        </authorList>
    </citation>
    <scope>NUCLEOTIDE SEQUENCE [LARGE SCALE GENOMIC DNA]</scope>
    <source>
        <strain evidence="2 3">JCM 30743</strain>
    </source>
</reference>
<protein>
    <submittedName>
        <fullName evidence="2">RES domain-containing protein</fullName>
    </submittedName>
</protein>
<evidence type="ECO:0000313" key="3">
    <source>
        <dbReference type="Proteomes" id="UP000284416"/>
    </source>
</evidence>
<dbReference type="SMART" id="SM00953">
    <property type="entry name" value="RES"/>
    <property type="match status" value="1"/>
</dbReference>